<dbReference type="NCBIfam" id="TIGR03847">
    <property type="entry name" value="conserved hypothetical protein"/>
    <property type="match status" value="1"/>
</dbReference>
<dbReference type="InterPro" id="IPR021441">
    <property type="entry name" value="DUF3090"/>
</dbReference>
<evidence type="ECO:0000313" key="2">
    <source>
        <dbReference type="Proteomes" id="UP000250028"/>
    </source>
</evidence>
<evidence type="ECO:0000313" key="1">
    <source>
        <dbReference type="EMBL" id="SSA33979.1"/>
    </source>
</evidence>
<protein>
    <recommendedName>
        <fullName evidence="3">Repeat protein (TIGR03847 family)</fullName>
    </recommendedName>
</protein>
<dbReference type="OrthoDB" id="156387at2"/>
<sequence length="176" mass="19344">MPLIEYDEPERFIAGTVGEPGQRTFFLQAVQGPRVTTVSLEKEQVAVLAERLNTLLDEVGQPDEQVLPPDNDPLSTPIEDEFRVSTLSLAWVADVQRVVIECHDRDVQLEDSGDEVIELTEPDATVLRIVLSPIAAREFARRGLATVASGRPPCPFCGAPLEASGHICPRANGYRR</sequence>
<dbReference type="Proteomes" id="UP000250028">
    <property type="component" value="Unassembled WGS sequence"/>
</dbReference>
<reference evidence="2" key="1">
    <citation type="submission" date="2016-10" db="EMBL/GenBank/DDBJ databases">
        <authorList>
            <person name="Varghese N."/>
            <person name="Submissions S."/>
        </authorList>
    </citation>
    <scope>NUCLEOTIDE SEQUENCE [LARGE SCALE GENOMIC DNA]</scope>
    <source>
        <strain evidence="2">DSM 22951</strain>
    </source>
</reference>
<gene>
    <name evidence="1" type="ORF">SAMN04489750_1276</name>
</gene>
<accession>A0A2Y8ZUK1</accession>
<name>A0A2Y8ZUK1_9MICO</name>
<evidence type="ECO:0008006" key="3">
    <source>
        <dbReference type="Google" id="ProtNLM"/>
    </source>
</evidence>
<proteinExistence type="predicted"/>
<keyword evidence="2" id="KW-1185">Reference proteome</keyword>
<dbReference type="AlphaFoldDB" id="A0A2Y8ZUK1"/>
<dbReference type="Pfam" id="PF11290">
    <property type="entry name" value="DUF3090"/>
    <property type="match status" value="1"/>
</dbReference>
<dbReference type="EMBL" id="UESZ01000001">
    <property type="protein sequence ID" value="SSA33979.1"/>
    <property type="molecule type" value="Genomic_DNA"/>
</dbReference>
<dbReference type="RefSeq" id="WP_109684604.1">
    <property type="nucleotide sequence ID" value="NZ_QGDN01000001.1"/>
</dbReference>
<organism evidence="1 2">
    <name type="scientific">Branchiibius hedensis</name>
    <dbReference type="NCBI Taxonomy" id="672460"/>
    <lineage>
        <taxon>Bacteria</taxon>
        <taxon>Bacillati</taxon>
        <taxon>Actinomycetota</taxon>
        <taxon>Actinomycetes</taxon>
        <taxon>Micrococcales</taxon>
        <taxon>Dermacoccaceae</taxon>
        <taxon>Branchiibius</taxon>
    </lineage>
</organism>